<dbReference type="AlphaFoldDB" id="A0A6G7VIP8"/>
<dbReference type="InterPro" id="IPR027275">
    <property type="entry name" value="PRC-brl_dom"/>
</dbReference>
<evidence type="ECO:0000256" key="2">
    <source>
        <dbReference type="SAM" id="SignalP"/>
    </source>
</evidence>
<dbReference type="SUPFAM" id="SSF50346">
    <property type="entry name" value="PRC-barrel domain"/>
    <property type="match status" value="2"/>
</dbReference>
<protein>
    <submittedName>
        <fullName evidence="4">PRC-barrel domain containing protein</fullName>
    </submittedName>
</protein>
<dbReference type="EMBL" id="CP049811">
    <property type="protein sequence ID" value="QIK39667.1"/>
    <property type="molecule type" value="Genomic_DNA"/>
</dbReference>
<name>A0A6G7VIP8_9RHOB</name>
<dbReference type="RefSeq" id="WP_166188143.1">
    <property type="nucleotide sequence ID" value="NZ_CP049811.1"/>
</dbReference>
<evidence type="ECO:0000256" key="1">
    <source>
        <dbReference type="SAM" id="MobiDB-lite"/>
    </source>
</evidence>
<keyword evidence="5" id="KW-1185">Reference proteome</keyword>
<dbReference type="Pfam" id="PF05239">
    <property type="entry name" value="PRC"/>
    <property type="match status" value="2"/>
</dbReference>
<evidence type="ECO:0000313" key="4">
    <source>
        <dbReference type="EMBL" id="QIK39667.1"/>
    </source>
</evidence>
<feature type="compositionally biased region" description="Polar residues" evidence="1">
    <location>
        <begin position="156"/>
        <end position="168"/>
    </location>
</feature>
<accession>A0A6G7VIP8</accession>
<dbReference type="InterPro" id="IPR011033">
    <property type="entry name" value="PRC_barrel-like_sf"/>
</dbReference>
<feature type="signal peptide" evidence="2">
    <location>
        <begin position="1"/>
        <end position="20"/>
    </location>
</feature>
<organism evidence="4 5">
    <name type="scientific">Pontivivens nitratireducens</name>
    <dbReference type="NCBI Taxonomy" id="2758038"/>
    <lineage>
        <taxon>Bacteria</taxon>
        <taxon>Pseudomonadati</taxon>
        <taxon>Pseudomonadota</taxon>
        <taxon>Alphaproteobacteria</taxon>
        <taxon>Rhodobacterales</taxon>
        <taxon>Paracoccaceae</taxon>
        <taxon>Pontivivens</taxon>
    </lineage>
</organism>
<sequence length="360" mass="38114">MKKFLMTTAVALAMTTTAYAQSASVEYIQSAEADALMASNLLGARVYATETDEEITYSAGMETEWDDIGEINDVIVSRDGSIEGVVLGVGGFLGMGEKDVAVSMDDLRFVSDGADADDWFIVVTTTAEALEAAPTFTPAMEVDTTATDVSDDIPNTMENGDTDTQTTAPGAIDAEVDSELSAEADVETREVETEIVSDTEAMTDEAMDEVDDMAESTGDTLENAGDTLENTGDAIAEETGQLATNVEESMDETVAATEENLEAMDNPMEGFSEVDIASLTQDDLIGAEVYGANDENVGEVGDVMENGVLIEVGGFLGLGEKQVLVPLDDLSVMTDTDGEVRIYVNATEESLEAMPEFEAN</sequence>
<feature type="chain" id="PRO_5026025706" evidence="2">
    <location>
        <begin position="21"/>
        <end position="360"/>
    </location>
</feature>
<dbReference type="PANTHER" id="PTHR36505:SF1">
    <property type="entry name" value="BLR1072 PROTEIN"/>
    <property type="match status" value="1"/>
</dbReference>
<dbReference type="KEGG" id="mon:G8E03_02125"/>
<dbReference type="Proteomes" id="UP000500791">
    <property type="component" value="Chromosome"/>
</dbReference>
<feature type="domain" description="PRC-barrel" evidence="3">
    <location>
        <begin position="282"/>
        <end position="350"/>
    </location>
</feature>
<feature type="region of interest" description="Disordered" evidence="1">
    <location>
        <begin position="149"/>
        <end position="168"/>
    </location>
</feature>
<keyword evidence="2" id="KW-0732">Signal</keyword>
<reference evidence="4 5" key="1">
    <citation type="submission" date="2020-03" db="EMBL/GenBank/DDBJ databases">
        <title>Complete genome sequence of Monaibacterium sp. ALG8 with diverse plasmids.</title>
        <authorList>
            <person name="Sun C."/>
        </authorList>
    </citation>
    <scope>NUCLEOTIDE SEQUENCE [LARGE SCALE GENOMIC DNA]</scope>
    <source>
        <strain evidence="4 5">ALG8</strain>
    </source>
</reference>
<dbReference type="PANTHER" id="PTHR36505">
    <property type="entry name" value="BLR1072 PROTEIN"/>
    <property type="match status" value="1"/>
</dbReference>
<proteinExistence type="predicted"/>
<feature type="domain" description="PRC-barrel" evidence="3">
    <location>
        <begin position="39"/>
        <end position="128"/>
    </location>
</feature>
<evidence type="ECO:0000259" key="3">
    <source>
        <dbReference type="Pfam" id="PF05239"/>
    </source>
</evidence>
<dbReference type="Gene3D" id="2.30.30.240">
    <property type="entry name" value="PRC-barrel domain"/>
    <property type="match status" value="2"/>
</dbReference>
<evidence type="ECO:0000313" key="5">
    <source>
        <dbReference type="Proteomes" id="UP000500791"/>
    </source>
</evidence>
<gene>
    <name evidence="4" type="ORF">G8E03_02125</name>
</gene>